<dbReference type="Proteomes" id="UP000244073">
    <property type="component" value="Unassembled WGS sequence"/>
</dbReference>
<dbReference type="AlphaFoldDB" id="A0A2T5M5Z2"/>
<dbReference type="RefSeq" id="XP_040755340.1">
    <property type="nucleotide sequence ID" value="XM_040896198.1"/>
</dbReference>
<reference evidence="1 2" key="1">
    <citation type="journal article" date="2018" name="Proc. Natl. Acad. Sci. U.S.A.">
        <title>Linking secondary metabolites to gene clusters through genome sequencing of six diverse Aspergillus species.</title>
        <authorList>
            <person name="Kaerboelling I."/>
            <person name="Vesth T.C."/>
            <person name="Frisvad J.C."/>
            <person name="Nybo J.L."/>
            <person name="Theobald S."/>
            <person name="Kuo A."/>
            <person name="Bowyer P."/>
            <person name="Matsuda Y."/>
            <person name="Mondo S."/>
            <person name="Lyhne E.K."/>
            <person name="Kogle M.E."/>
            <person name="Clum A."/>
            <person name="Lipzen A."/>
            <person name="Salamov A."/>
            <person name="Ngan C.Y."/>
            <person name="Daum C."/>
            <person name="Chiniquy J."/>
            <person name="Barry K."/>
            <person name="LaButti K."/>
            <person name="Haridas S."/>
            <person name="Simmons B.A."/>
            <person name="Magnuson J.K."/>
            <person name="Mortensen U.H."/>
            <person name="Larsen T.O."/>
            <person name="Grigoriev I.V."/>
            <person name="Baker S.E."/>
            <person name="Andersen M.R."/>
        </authorList>
    </citation>
    <scope>NUCLEOTIDE SEQUENCE [LARGE SCALE GENOMIC DNA]</scope>
    <source>
        <strain evidence="1 2">IBT 24754</strain>
    </source>
</reference>
<dbReference type="GeneID" id="63813080"/>
<gene>
    <name evidence="1" type="ORF">P175DRAFT_0497066</name>
</gene>
<name>A0A2T5M5Z2_9EURO</name>
<accession>A0A2T5M5Z2</accession>
<comment type="caution">
    <text evidence="1">The sequence shown here is derived from an EMBL/GenBank/DDBJ whole genome shotgun (WGS) entry which is preliminary data.</text>
</comment>
<organism evidence="1 2">
    <name type="scientific">Aspergillus ochraceoroseus IBT 24754</name>
    <dbReference type="NCBI Taxonomy" id="1392256"/>
    <lineage>
        <taxon>Eukaryota</taxon>
        <taxon>Fungi</taxon>
        <taxon>Dikarya</taxon>
        <taxon>Ascomycota</taxon>
        <taxon>Pezizomycotina</taxon>
        <taxon>Eurotiomycetes</taxon>
        <taxon>Eurotiomycetidae</taxon>
        <taxon>Eurotiales</taxon>
        <taxon>Aspergillaceae</taxon>
        <taxon>Aspergillus</taxon>
        <taxon>Aspergillus subgen. Nidulantes</taxon>
    </lineage>
</organism>
<protein>
    <submittedName>
        <fullName evidence="1">Uncharacterized protein</fullName>
    </submittedName>
</protein>
<dbReference type="EMBL" id="MSFN02000001">
    <property type="protein sequence ID" value="PTU23948.1"/>
    <property type="molecule type" value="Genomic_DNA"/>
</dbReference>
<dbReference type="VEuPathDB" id="FungiDB:P175DRAFT_0497066"/>
<evidence type="ECO:0000313" key="1">
    <source>
        <dbReference type="EMBL" id="PTU23948.1"/>
    </source>
</evidence>
<sequence>MSFTATEHDFESLSSDLGIYVAPVLLGGLKGKHEYVAGEEAFASLASCIMVNGDEEAIRITNN</sequence>
<evidence type="ECO:0000313" key="2">
    <source>
        <dbReference type="Proteomes" id="UP000244073"/>
    </source>
</evidence>
<proteinExistence type="predicted"/>